<organism evidence="7 8">
    <name type="scientific">Caloramator proteoclasticus DSM 10124</name>
    <dbReference type="NCBI Taxonomy" id="1121262"/>
    <lineage>
        <taxon>Bacteria</taxon>
        <taxon>Bacillati</taxon>
        <taxon>Bacillota</taxon>
        <taxon>Clostridia</taxon>
        <taxon>Eubacteriales</taxon>
        <taxon>Clostridiaceae</taxon>
        <taxon>Caloramator</taxon>
    </lineage>
</organism>
<evidence type="ECO:0000313" key="7">
    <source>
        <dbReference type="EMBL" id="SHE50431.1"/>
    </source>
</evidence>
<dbReference type="PANTHER" id="PTHR44591">
    <property type="entry name" value="STRESS RESPONSE REGULATOR PROTEIN 1"/>
    <property type="match status" value="1"/>
</dbReference>
<dbReference type="Gene3D" id="1.10.10.10">
    <property type="entry name" value="Winged helix-like DNA-binding domain superfamily/Winged helix DNA-binding domain"/>
    <property type="match status" value="1"/>
</dbReference>
<proteinExistence type="predicted"/>
<dbReference type="InterPro" id="IPR036388">
    <property type="entry name" value="WH-like_DNA-bd_sf"/>
</dbReference>
<accession>A0A1M4U0X6</accession>
<evidence type="ECO:0000256" key="3">
    <source>
        <dbReference type="ARBA" id="ARBA00024867"/>
    </source>
</evidence>
<name>A0A1M4U0X6_9CLOT</name>
<evidence type="ECO:0000313" key="8">
    <source>
        <dbReference type="Proteomes" id="UP000184423"/>
    </source>
</evidence>
<dbReference type="InterPro" id="IPR001789">
    <property type="entry name" value="Sig_transdc_resp-reg_receiver"/>
</dbReference>
<dbReference type="InterPro" id="IPR050595">
    <property type="entry name" value="Bact_response_regulator"/>
</dbReference>
<dbReference type="EMBL" id="FQVG01000006">
    <property type="protein sequence ID" value="SHE50431.1"/>
    <property type="molecule type" value="Genomic_DNA"/>
</dbReference>
<gene>
    <name evidence="7" type="ORF">SAMN02746091_00524</name>
</gene>
<keyword evidence="8" id="KW-1185">Reference proteome</keyword>
<feature type="modified residue" description="4-aspartylphosphate" evidence="4">
    <location>
        <position position="55"/>
    </location>
</feature>
<dbReference type="InterPro" id="IPR011006">
    <property type="entry name" value="CheY-like_superfamily"/>
</dbReference>
<sequence>MDRLKIAVGDNDEEILKSIQIMLIQMGFNVVATEKSGSSLLRKIRSINPDVALIDVNLKGLSAFEISEVVEKQGICPCIITIKGSVDEYFDKLKDKLVFAYIQKPFNQTSLRYAIESAYFNYKNLMDMDRKLKERKLIDKAKGLIMNKYNLTEDKAYEYIRKKSMDKGVSMAKIAQVIIDIIEQNNKNGGDKNEKD</sequence>
<comment type="function">
    <text evidence="3">May play the central regulatory role in sporulation. It may be an element of the effector pathway responsible for the activation of sporulation genes in response to nutritional stress. Spo0A may act in concert with spo0H (a sigma factor) to control the expression of some genes that are critical to the sporulation process.</text>
</comment>
<dbReference type="SMART" id="SM00448">
    <property type="entry name" value="REC"/>
    <property type="match status" value="1"/>
</dbReference>
<evidence type="ECO:0000256" key="2">
    <source>
        <dbReference type="ARBA" id="ARBA00022553"/>
    </source>
</evidence>
<dbReference type="Gene3D" id="3.40.50.2300">
    <property type="match status" value="1"/>
</dbReference>
<dbReference type="Pfam" id="PF03861">
    <property type="entry name" value="ANTAR"/>
    <property type="match status" value="1"/>
</dbReference>
<dbReference type="PIRSF" id="PIRSF036382">
    <property type="entry name" value="RR_antiterm"/>
    <property type="match status" value="1"/>
</dbReference>
<evidence type="ECO:0000259" key="6">
    <source>
        <dbReference type="PROSITE" id="PS50921"/>
    </source>
</evidence>
<dbReference type="PROSITE" id="PS50110">
    <property type="entry name" value="RESPONSE_REGULATORY"/>
    <property type="match status" value="1"/>
</dbReference>
<feature type="domain" description="Response regulatory" evidence="5">
    <location>
        <begin position="5"/>
        <end position="119"/>
    </location>
</feature>
<evidence type="ECO:0000259" key="5">
    <source>
        <dbReference type="PROSITE" id="PS50110"/>
    </source>
</evidence>
<dbReference type="InterPro" id="IPR008327">
    <property type="entry name" value="Sig_transdc_resp-reg_antiterm"/>
</dbReference>
<dbReference type="RefSeq" id="WP_027308696.1">
    <property type="nucleotide sequence ID" value="NZ_FQVG01000006.1"/>
</dbReference>
<dbReference type="GO" id="GO:0000160">
    <property type="term" value="P:phosphorelay signal transduction system"/>
    <property type="evidence" value="ECO:0007669"/>
    <property type="project" value="InterPro"/>
</dbReference>
<reference evidence="8" key="1">
    <citation type="submission" date="2016-11" db="EMBL/GenBank/DDBJ databases">
        <authorList>
            <person name="Varghese N."/>
            <person name="Submissions S."/>
        </authorList>
    </citation>
    <scope>NUCLEOTIDE SEQUENCE [LARGE SCALE GENOMIC DNA]</scope>
    <source>
        <strain evidence="8">DSM 10124</strain>
    </source>
</reference>
<dbReference type="Pfam" id="PF00072">
    <property type="entry name" value="Response_reg"/>
    <property type="match status" value="1"/>
</dbReference>
<evidence type="ECO:0000256" key="1">
    <source>
        <dbReference type="ARBA" id="ARBA00018672"/>
    </source>
</evidence>
<dbReference type="PROSITE" id="PS50921">
    <property type="entry name" value="ANTAR"/>
    <property type="match status" value="1"/>
</dbReference>
<protein>
    <recommendedName>
        <fullName evidence="1">Stage 0 sporulation protein A homolog</fullName>
    </recommendedName>
</protein>
<dbReference type="SMART" id="SM01012">
    <property type="entry name" value="ANTAR"/>
    <property type="match status" value="1"/>
</dbReference>
<dbReference type="InterPro" id="IPR005561">
    <property type="entry name" value="ANTAR"/>
</dbReference>
<dbReference type="SUPFAM" id="SSF52172">
    <property type="entry name" value="CheY-like"/>
    <property type="match status" value="1"/>
</dbReference>
<dbReference type="GO" id="GO:0003723">
    <property type="term" value="F:RNA binding"/>
    <property type="evidence" value="ECO:0007669"/>
    <property type="project" value="InterPro"/>
</dbReference>
<evidence type="ECO:0000256" key="4">
    <source>
        <dbReference type="PROSITE-ProRule" id="PRU00169"/>
    </source>
</evidence>
<keyword evidence="2 4" id="KW-0597">Phosphoprotein</keyword>
<dbReference type="PANTHER" id="PTHR44591:SF3">
    <property type="entry name" value="RESPONSE REGULATORY DOMAIN-CONTAINING PROTEIN"/>
    <property type="match status" value="1"/>
</dbReference>
<dbReference type="Proteomes" id="UP000184423">
    <property type="component" value="Unassembled WGS sequence"/>
</dbReference>
<dbReference type="AlphaFoldDB" id="A0A1M4U0X6"/>
<feature type="domain" description="ANTAR" evidence="6">
    <location>
        <begin position="118"/>
        <end position="179"/>
    </location>
</feature>